<evidence type="ECO:0000256" key="5">
    <source>
        <dbReference type="ARBA" id="ARBA00022771"/>
    </source>
</evidence>
<evidence type="ECO:0000313" key="17">
    <source>
        <dbReference type="EMBL" id="TCP41134.1"/>
    </source>
</evidence>
<dbReference type="PROSITE" id="PS51068">
    <property type="entry name" value="FPG_CAT"/>
    <property type="match status" value="1"/>
</dbReference>
<dbReference type="InterPro" id="IPR015887">
    <property type="entry name" value="DNA_glyclase_Znf_dom_DNA_BS"/>
</dbReference>
<comment type="caution">
    <text evidence="17">The sequence shown here is derived from an EMBL/GenBank/DDBJ whole genome shotgun (WGS) entry which is preliminary data.</text>
</comment>
<dbReference type="Gene3D" id="3.20.190.10">
    <property type="entry name" value="MutM-like, N-terminal"/>
    <property type="match status" value="1"/>
</dbReference>
<dbReference type="Pfam" id="PF01149">
    <property type="entry name" value="Fapy_DNA_glyco"/>
    <property type="match status" value="1"/>
</dbReference>
<dbReference type="SMART" id="SM01232">
    <property type="entry name" value="H2TH"/>
    <property type="match status" value="1"/>
</dbReference>
<dbReference type="PANTHER" id="PTHR42697">
    <property type="entry name" value="ENDONUCLEASE 8"/>
    <property type="match status" value="1"/>
</dbReference>
<dbReference type="PANTHER" id="PTHR42697:SF1">
    <property type="entry name" value="ENDONUCLEASE 8"/>
    <property type="match status" value="1"/>
</dbReference>
<dbReference type="GO" id="GO:0140078">
    <property type="term" value="F:class I DNA-(apurinic or apyrimidinic site) endonuclease activity"/>
    <property type="evidence" value="ECO:0007669"/>
    <property type="project" value="UniProtKB-EC"/>
</dbReference>
<dbReference type="SUPFAM" id="SSF81624">
    <property type="entry name" value="N-terminal domain of MutM-like DNA repair proteins"/>
    <property type="match status" value="1"/>
</dbReference>
<keyword evidence="3" id="KW-0479">Metal-binding</keyword>
<evidence type="ECO:0000256" key="3">
    <source>
        <dbReference type="ARBA" id="ARBA00022723"/>
    </source>
</evidence>
<evidence type="ECO:0000259" key="16">
    <source>
        <dbReference type="PROSITE" id="PS51068"/>
    </source>
</evidence>
<keyword evidence="12" id="KW-0326">Glycosidase</keyword>
<dbReference type="GO" id="GO:0000703">
    <property type="term" value="F:oxidized pyrimidine nucleobase lesion DNA N-glycosylase activity"/>
    <property type="evidence" value="ECO:0007669"/>
    <property type="project" value="TreeGrafter"/>
</dbReference>
<evidence type="ECO:0000256" key="7">
    <source>
        <dbReference type="ARBA" id="ARBA00022833"/>
    </source>
</evidence>
<keyword evidence="11" id="KW-0511">Multifunctional enzyme</keyword>
<dbReference type="OrthoDB" id="9800855at2"/>
<dbReference type="RefSeq" id="WP_132881163.1">
    <property type="nucleotide sequence ID" value="NZ_SLXQ01000027.1"/>
</dbReference>
<sequence>MPEGDTVFRAAHQLDAALAGKELSRAELRHPRLATVELAGHGVLGARSAGKHLFIRFTGNLSLHNHLRMDGLWQVGAPSARWQRPAHQARAVLGTTDRLAIGFHLHELAMVRTDHEHRLLAGLGPDLLDPHWTDQWTDEIVGRLRAMPTAELSTALLDQRVMAGVGNLYATEVCFLLGRTPWTLLSELDDQQLARAVDLSRQLLSANAWRAEQSTTGELRRGRRTWVYERSRTGCFSCGGRVHRAKHGAERVSRVAFYCPRCQTGPVRDGQH</sequence>
<evidence type="ECO:0000256" key="1">
    <source>
        <dbReference type="ARBA" id="ARBA00009409"/>
    </source>
</evidence>
<dbReference type="InterPro" id="IPR000214">
    <property type="entry name" value="Znf_DNA_glyclase/AP_lyase"/>
</dbReference>
<dbReference type="Proteomes" id="UP000294911">
    <property type="component" value="Unassembled WGS sequence"/>
</dbReference>
<keyword evidence="18" id="KW-1185">Reference proteome</keyword>
<keyword evidence="7" id="KW-0862">Zinc</keyword>
<dbReference type="InterPro" id="IPR035937">
    <property type="entry name" value="FPG_N"/>
</dbReference>
<evidence type="ECO:0000256" key="4">
    <source>
        <dbReference type="ARBA" id="ARBA00022763"/>
    </source>
</evidence>
<dbReference type="GO" id="GO:0008270">
    <property type="term" value="F:zinc ion binding"/>
    <property type="evidence" value="ECO:0007669"/>
    <property type="project" value="UniProtKB-KW"/>
</dbReference>
<keyword evidence="5 14" id="KW-0863">Zinc-finger</keyword>
<keyword evidence="10" id="KW-0456">Lyase</keyword>
<protein>
    <recommendedName>
        <fullName evidence="2">DNA-(apurinic or apyrimidinic site) lyase</fullName>
        <ecNumber evidence="2">4.2.99.18</ecNumber>
    </recommendedName>
</protein>
<comment type="catalytic activity">
    <reaction evidence="13">
        <text>2'-deoxyribonucleotide-(2'-deoxyribose 5'-phosphate)-2'-deoxyribonucleotide-DNA = a 3'-end 2'-deoxyribonucleotide-(2,3-dehydro-2,3-deoxyribose 5'-phosphate)-DNA + a 5'-end 5'-phospho-2'-deoxyribonucleoside-DNA + H(+)</text>
        <dbReference type="Rhea" id="RHEA:66592"/>
        <dbReference type="Rhea" id="RHEA-COMP:13180"/>
        <dbReference type="Rhea" id="RHEA-COMP:16897"/>
        <dbReference type="Rhea" id="RHEA-COMP:17067"/>
        <dbReference type="ChEBI" id="CHEBI:15378"/>
        <dbReference type="ChEBI" id="CHEBI:136412"/>
        <dbReference type="ChEBI" id="CHEBI:157695"/>
        <dbReference type="ChEBI" id="CHEBI:167181"/>
        <dbReference type="EC" id="4.2.99.18"/>
    </reaction>
</comment>
<dbReference type="GO" id="GO:0006284">
    <property type="term" value="P:base-excision repair"/>
    <property type="evidence" value="ECO:0007669"/>
    <property type="project" value="InterPro"/>
</dbReference>
<evidence type="ECO:0000256" key="13">
    <source>
        <dbReference type="ARBA" id="ARBA00044632"/>
    </source>
</evidence>
<evidence type="ECO:0000256" key="10">
    <source>
        <dbReference type="ARBA" id="ARBA00023239"/>
    </source>
</evidence>
<dbReference type="PROSITE" id="PS01242">
    <property type="entry name" value="ZF_FPG_1"/>
    <property type="match status" value="1"/>
</dbReference>
<evidence type="ECO:0000259" key="15">
    <source>
        <dbReference type="PROSITE" id="PS51066"/>
    </source>
</evidence>
<name>A0A4R2Q0E9_9PSEU</name>
<dbReference type="SUPFAM" id="SSF46946">
    <property type="entry name" value="S13-like H2TH domain"/>
    <property type="match status" value="1"/>
</dbReference>
<dbReference type="SUPFAM" id="SSF57716">
    <property type="entry name" value="Glucocorticoid receptor-like (DNA-binding domain)"/>
    <property type="match status" value="1"/>
</dbReference>
<dbReference type="CDD" id="cd08971">
    <property type="entry name" value="AcNei2_N"/>
    <property type="match status" value="1"/>
</dbReference>
<evidence type="ECO:0000256" key="11">
    <source>
        <dbReference type="ARBA" id="ARBA00023268"/>
    </source>
</evidence>
<feature type="domain" description="Formamidopyrimidine-DNA glycosylase catalytic" evidence="16">
    <location>
        <begin position="2"/>
        <end position="102"/>
    </location>
</feature>
<evidence type="ECO:0000256" key="14">
    <source>
        <dbReference type="PROSITE-ProRule" id="PRU00391"/>
    </source>
</evidence>
<reference evidence="17 18" key="1">
    <citation type="submission" date="2019-03" db="EMBL/GenBank/DDBJ databases">
        <title>Genomic Encyclopedia of Type Strains, Phase IV (KMG-IV): sequencing the most valuable type-strain genomes for metagenomic binning, comparative biology and taxonomic classification.</title>
        <authorList>
            <person name="Goeker M."/>
        </authorList>
    </citation>
    <scope>NUCLEOTIDE SEQUENCE [LARGE SCALE GENOMIC DNA]</scope>
    <source>
        <strain evidence="17 18">DSM 45765</strain>
    </source>
</reference>
<dbReference type="InterPro" id="IPR044090">
    <property type="entry name" value="Nei2_N"/>
</dbReference>
<dbReference type="InterPro" id="IPR012319">
    <property type="entry name" value="FPG_cat"/>
</dbReference>
<keyword evidence="8" id="KW-0238">DNA-binding</keyword>
<keyword evidence="6" id="KW-0378">Hydrolase</keyword>
<feature type="domain" description="FPG-type" evidence="15">
    <location>
        <begin position="226"/>
        <end position="264"/>
    </location>
</feature>
<dbReference type="PROSITE" id="PS51066">
    <property type="entry name" value="ZF_FPG_2"/>
    <property type="match status" value="1"/>
</dbReference>
<keyword evidence="17" id="KW-0540">Nuclease</keyword>
<dbReference type="Gene3D" id="1.10.8.50">
    <property type="match status" value="1"/>
</dbReference>
<dbReference type="Pfam" id="PF06831">
    <property type="entry name" value="H2TH"/>
    <property type="match status" value="1"/>
</dbReference>
<gene>
    <name evidence="17" type="ORF">EV191_12732</name>
</gene>
<accession>A0A4R2Q0E9</accession>
<evidence type="ECO:0000256" key="6">
    <source>
        <dbReference type="ARBA" id="ARBA00022801"/>
    </source>
</evidence>
<keyword evidence="17" id="KW-0255">Endonuclease</keyword>
<dbReference type="InterPro" id="IPR015886">
    <property type="entry name" value="H2TH_FPG"/>
</dbReference>
<dbReference type="EC" id="4.2.99.18" evidence="2"/>
<keyword evidence="4" id="KW-0227">DNA damage</keyword>
<evidence type="ECO:0000313" key="18">
    <source>
        <dbReference type="Proteomes" id="UP000294911"/>
    </source>
</evidence>
<evidence type="ECO:0000256" key="9">
    <source>
        <dbReference type="ARBA" id="ARBA00023204"/>
    </source>
</evidence>
<proteinExistence type="inferred from homology"/>
<evidence type="ECO:0000256" key="2">
    <source>
        <dbReference type="ARBA" id="ARBA00012720"/>
    </source>
</evidence>
<evidence type="ECO:0000256" key="12">
    <source>
        <dbReference type="ARBA" id="ARBA00023295"/>
    </source>
</evidence>
<comment type="similarity">
    <text evidence="1">Belongs to the FPG family.</text>
</comment>
<organism evidence="17 18">
    <name type="scientific">Tamaricihabitans halophyticus</name>
    <dbReference type="NCBI Taxonomy" id="1262583"/>
    <lineage>
        <taxon>Bacteria</taxon>
        <taxon>Bacillati</taxon>
        <taxon>Actinomycetota</taxon>
        <taxon>Actinomycetes</taxon>
        <taxon>Pseudonocardiales</taxon>
        <taxon>Pseudonocardiaceae</taxon>
        <taxon>Tamaricihabitans</taxon>
    </lineage>
</organism>
<evidence type="ECO:0000256" key="8">
    <source>
        <dbReference type="ARBA" id="ARBA00023125"/>
    </source>
</evidence>
<dbReference type="GO" id="GO:0003684">
    <property type="term" value="F:damaged DNA binding"/>
    <property type="evidence" value="ECO:0007669"/>
    <property type="project" value="InterPro"/>
</dbReference>
<dbReference type="AlphaFoldDB" id="A0A4R2Q0E9"/>
<dbReference type="SMART" id="SM00898">
    <property type="entry name" value="Fapy_DNA_glyco"/>
    <property type="match status" value="1"/>
</dbReference>
<dbReference type="EMBL" id="SLXQ01000027">
    <property type="protein sequence ID" value="TCP41134.1"/>
    <property type="molecule type" value="Genomic_DNA"/>
</dbReference>
<keyword evidence="9" id="KW-0234">DNA repair</keyword>
<dbReference type="InterPro" id="IPR010979">
    <property type="entry name" value="Ribosomal_uS13-like_H2TH"/>
</dbReference>